<dbReference type="GO" id="GO:0051082">
    <property type="term" value="F:unfolded protein binding"/>
    <property type="evidence" value="ECO:0007669"/>
    <property type="project" value="TreeGrafter"/>
</dbReference>
<dbReference type="InterPro" id="IPR043504">
    <property type="entry name" value="Peptidase_S1_PA_chymotrypsin"/>
</dbReference>
<dbReference type="SUPFAM" id="SSF50494">
    <property type="entry name" value="Trypsin-like serine proteases"/>
    <property type="match status" value="1"/>
</dbReference>
<evidence type="ECO:0000313" key="10">
    <source>
        <dbReference type="Proteomes" id="UP000466442"/>
    </source>
</evidence>
<dbReference type="InterPro" id="IPR037898">
    <property type="entry name" value="NudC_fam"/>
</dbReference>
<dbReference type="Gene3D" id="2.60.40.790">
    <property type="match status" value="1"/>
</dbReference>
<keyword evidence="10" id="KW-1185">Reference proteome</keyword>
<organism evidence="9 10">
    <name type="scientific">Apolygus lucorum</name>
    <name type="common">Small green plant bug</name>
    <name type="synonym">Lygocoris lucorum</name>
    <dbReference type="NCBI Taxonomy" id="248454"/>
    <lineage>
        <taxon>Eukaryota</taxon>
        <taxon>Metazoa</taxon>
        <taxon>Ecdysozoa</taxon>
        <taxon>Arthropoda</taxon>
        <taxon>Hexapoda</taxon>
        <taxon>Insecta</taxon>
        <taxon>Pterygota</taxon>
        <taxon>Neoptera</taxon>
        <taxon>Paraneoptera</taxon>
        <taxon>Hemiptera</taxon>
        <taxon>Heteroptera</taxon>
        <taxon>Panheteroptera</taxon>
        <taxon>Cimicomorpha</taxon>
        <taxon>Miridae</taxon>
        <taxon>Mirini</taxon>
        <taxon>Apolygus</taxon>
    </lineage>
</organism>
<dbReference type="Pfam" id="PF00089">
    <property type="entry name" value="Trypsin"/>
    <property type="match status" value="1"/>
</dbReference>
<sequence>MHRSPWCSTMQRFRNNPFVLFVMIRALFILTLWIFGIDCIPKSQDDSKVVGGYYIRDISIVPWIVSIRKFFEGEGFAHDCGGSLLTLEIVLTACHCLQGGVRDFEFVAGSVDLENKKAGQVRSAKRIIVHPECVDLDEEGTFDVGVAIMKKSFQKTKFVKTMNILSWNPKEFESKMRPLLKSRTSNCFVAGWGVVRNGGNSASRYLKGVRMYPITGEQCRNIYGKKRKRFRYFDFDKVHQQCGVSRYLNESDCIGDSGGPFTCKGYTVAVVSYGFECGTPTPSVYLRIPLQIRVKTRDLVVEINKKSLKVGLRGQTPIIDGELEHEIKIEETTWVLEDGKSVLINIEKINKMAWWSKLVTSDPEISTKKINPEPSKLSDLDGETRGLVEKMMYDQRQKEMGLPTSEEQKKKDMLNKFMEQHPEMDFSKCKFT</sequence>
<comment type="similarity">
    <text evidence="2">Belongs to the nudC family.</text>
</comment>
<evidence type="ECO:0000256" key="1">
    <source>
        <dbReference type="ARBA" id="ARBA00004496"/>
    </source>
</evidence>
<evidence type="ECO:0000256" key="6">
    <source>
        <dbReference type="SAM" id="Phobius"/>
    </source>
</evidence>
<evidence type="ECO:0000256" key="5">
    <source>
        <dbReference type="ARBA" id="ARBA00030427"/>
    </source>
</evidence>
<dbReference type="InterPro" id="IPR007052">
    <property type="entry name" value="CS_dom"/>
</dbReference>
<keyword evidence="6" id="KW-0812">Transmembrane</keyword>
<dbReference type="GO" id="GO:0004252">
    <property type="term" value="F:serine-type endopeptidase activity"/>
    <property type="evidence" value="ECO:0007669"/>
    <property type="project" value="InterPro"/>
</dbReference>
<name>A0A8S9XYJ6_APOLU</name>
<dbReference type="Proteomes" id="UP000466442">
    <property type="component" value="Unassembled WGS sequence"/>
</dbReference>
<evidence type="ECO:0000259" key="8">
    <source>
        <dbReference type="PROSITE" id="PS51203"/>
    </source>
</evidence>
<keyword evidence="6" id="KW-0472">Membrane</keyword>
<dbReference type="PROSITE" id="PS50240">
    <property type="entry name" value="TRYPSIN_DOM"/>
    <property type="match status" value="1"/>
</dbReference>
<dbReference type="SMART" id="SM00020">
    <property type="entry name" value="Tryp_SPc"/>
    <property type="match status" value="1"/>
</dbReference>
<evidence type="ECO:0000313" key="9">
    <source>
        <dbReference type="EMBL" id="KAF6212685.1"/>
    </source>
</evidence>
<feature type="domain" description="Peptidase S1" evidence="7">
    <location>
        <begin position="49"/>
        <end position="340"/>
    </location>
</feature>
<feature type="transmembrane region" description="Helical" evidence="6">
    <location>
        <begin position="18"/>
        <end position="37"/>
    </location>
</feature>
<keyword evidence="6" id="KW-1133">Transmembrane helix</keyword>
<dbReference type="PRINTS" id="PR00722">
    <property type="entry name" value="CHYMOTRYPSIN"/>
</dbReference>
<evidence type="ECO:0000256" key="4">
    <source>
        <dbReference type="ARBA" id="ARBA00022490"/>
    </source>
</evidence>
<dbReference type="PANTHER" id="PTHR12356:SF3">
    <property type="entry name" value="NUCLEAR MIGRATION PROTEIN NUDC"/>
    <property type="match status" value="1"/>
</dbReference>
<comment type="caution">
    <text evidence="9">The sequence shown here is derived from an EMBL/GenBank/DDBJ whole genome shotgun (WGS) entry which is preliminary data.</text>
</comment>
<dbReference type="InterPro" id="IPR008978">
    <property type="entry name" value="HSP20-like_chaperone"/>
</dbReference>
<evidence type="ECO:0000259" key="7">
    <source>
        <dbReference type="PROSITE" id="PS50240"/>
    </source>
</evidence>
<comment type="subcellular location">
    <subcellularLocation>
        <location evidence="1">Cytoplasm</location>
    </subcellularLocation>
</comment>
<protein>
    <recommendedName>
        <fullName evidence="3">Nuclear migration protein nudC</fullName>
    </recommendedName>
    <alternativeName>
        <fullName evidence="5">Nuclear distribution protein C homolog</fullName>
    </alternativeName>
</protein>
<dbReference type="GO" id="GO:0005737">
    <property type="term" value="C:cytoplasm"/>
    <property type="evidence" value="ECO:0007669"/>
    <property type="project" value="UniProtKB-SubCell"/>
</dbReference>
<dbReference type="InterPro" id="IPR001314">
    <property type="entry name" value="Peptidase_S1A"/>
</dbReference>
<dbReference type="GO" id="GO:0006508">
    <property type="term" value="P:proteolysis"/>
    <property type="evidence" value="ECO:0007669"/>
    <property type="project" value="InterPro"/>
</dbReference>
<dbReference type="PANTHER" id="PTHR12356">
    <property type="entry name" value="NUCLEAR MOVEMENT PROTEIN NUDC"/>
    <property type="match status" value="1"/>
</dbReference>
<dbReference type="Gene3D" id="2.40.10.10">
    <property type="entry name" value="Trypsin-like serine proteases"/>
    <property type="match status" value="2"/>
</dbReference>
<feature type="domain" description="CS" evidence="8">
    <location>
        <begin position="268"/>
        <end position="359"/>
    </location>
</feature>
<keyword evidence="4" id="KW-0963">Cytoplasm</keyword>
<dbReference type="OrthoDB" id="416217at2759"/>
<evidence type="ECO:0000256" key="2">
    <source>
        <dbReference type="ARBA" id="ARBA00010513"/>
    </source>
</evidence>
<evidence type="ECO:0000256" key="3">
    <source>
        <dbReference type="ARBA" id="ARBA00017641"/>
    </source>
</evidence>
<accession>A0A8S9XYJ6</accession>
<dbReference type="EMBL" id="WIXP02000004">
    <property type="protein sequence ID" value="KAF6212685.1"/>
    <property type="molecule type" value="Genomic_DNA"/>
</dbReference>
<dbReference type="AlphaFoldDB" id="A0A8S9XYJ6"/>
<dbReference type="GO" id="GO:0006457">
    <property type="term" value="P:protein folding"/>
    <property type="evidence" value="ECO:0007669"/>
    <property type="project" value="TreeGrafter"/>
</dbReference>
<dbReference type="SUPFAM" id="SSF49764">
    <property type="entry name" value="HSP20-like chaperones"/>
    <property type="match status" value="1"/>
</dbReference>
<dbReference type="InterPro" id="IPR001254">
    <property type="entry name" value="Trypsin_dom"/>
</dbReference>
<gene>
    <name evidence="9" type="ORF">GE061_013211</name>
</gene>
<dbReference type="FunFam" id="2.60.40.790:FF:000001">
    <property type="entry name" value="Nuclear migration protein nudC"/>
    <property type="match status" value="1"/>
</dbReference>
<proteinExistence type="inferred from homology"/>
<reference evidence="9" key="1">
    <citation type="journal article" date="2021" name="Mol. Ecol. Resour.">
        <title>Apolygus lucorum genome provides insights into omnivorousness and mesophyll feeding.</title>
        <authorList>
            <person name="Liu Y."/>
            <person name="Liu H."/>
            <person name="Wang H."/>
            <person name="Huang T."/>
            <person name="Liu B."/>
            <person name="Yang B."/>
            <person name="Yin L."/>
            <person name="Li B."/>
            <person name="Zhang Y."/>
            <person name="Zhang S."/>
            <person name="Jiang F."/>
            <person name="Zhang X."/>
            <person name="Ren Y."/>
            <person name="Wang B."/>
            <person name="Wang S."/>
            <person name="Lu Y."/>
            <person name="Wu K."/>
            <person name="Fan W."/>
            <person name="Wang G."/>
        </authorList>
    </citation>
    <scope>NUCLEOTIDE SEQUENCE</scope>
    <source>
        <strain evidence="9">12Hb</strain>
    </source>
</reference>
<dbReference type="PROSITE" id="PS51203">
    <property type="entry name" value="CS"/>
    <property type="match status" value="1"/>
</dbReference>
<dbReference type="InterPro" id="IPR009003">
    <property type="entry name" value="Peptidase_S1_PA"/>
</dbReference>